<evidence type="ECO:0000313" key="3">
    <source>
        <dbReference type="Proteomes" id="UP000712281"/>
    </source>
</evidence>
<evidence type="ECO:0000259" key="1">
    <source>
        <dbReference type="Pfam" id="PF13456"/>
    </source>
</evidence>
<sequence length="116" mass="12672">MPLHAAWYQARSKAGIAWIISEPSGTIIRQGSATQESVNSPIVAEALALRLGIIAAVNLGLPKIKMTTQRSSEQLTTICRANKFLELSKISNKSHLYSSISLSRIFLGFKMLKSTL</sequence>
<evidence type="ECO:0000313" key="2">
    <source>
        <dbReference type="EMBL" id="KAF2581073.1"/>
    </source>
</evidence>
<name>A0A8S9JHP7_BRACR</name>
<dbReference type="InterPro" id="IPR002156">
    <property type="entry name" value="RNaseH_domain"/>
</dbReference>
<accession>A0A8S9JHP7</accession>
<dbReference type="Proteomes" id="UP000712281">
    <property type="component" value="Unassembled WGS sequence"/>
</dbReference>
<reference evidence="2" key="1">
    <citation type="submission" date="2019-12" db="EMBL/GenBank/DDBJ databases">
        <title>Genome sequencing and annotation of Brassica cretica.</title>
        <authorList>
            <person name="Studholme D.J."/>
            <person name="Sarris P.F."/>
        </authorList>
    </citation>
    <scope>NUCLEOTIDE SEQUENCE</scope>
    <source>
        <strain evidence="2">PFS-001/15</strain>
        <tissue evidence="2">Leaf</tissue>
    </source>
</reference>
<organism evidence="2 3">
    <name type="scientific">Brassica cretica</name>
    <name type="common">Mustard</name>
    <dbReference type="NCBI Taxonomy" id="69181"/>
    <lineage>
        <taxon>Eukaryota</taxon>
        <taxon>Viridiplantae</taxon>
        <taxon>Streptophyta</taxon>
        <taxon>Embryophyta</taxon>
        <taxon>Tracheophyta</taxon>
        <taxon>Spermatophyta</taxon>
        <taxon>Magnoliopsida</taxon>
        <taxon>eudicotyledons</taxon>
        <taxon>Gunneridae</taxon>
        <taxon>Pentapetalae</taxon>
        <taxon>rosids</taxon>
        <taxon>malvids</taxon>
        <taxon>Brassicales</taxon>
        <taxon>Brassicaceae</taxon>
        <taxon>Brassiceae</taxon>
        <taxon>Brassica</taxon>
    </lineage>
</organism>
<proteinExistence type="predicted"/>
<protein>
    <recommendedName>
        <fullName evidence="1">RNase H type-1 domain-containing protein</fullName>
    </recommendedName>
</protein>
<comment type="caution">
    <text evidence="2">The sequence shown here is derived from an EMBL/GenBank/DDBJ whole genome shotgun (WGS) entry which is preliminary data.</text>
</comment>
<dbReference type="GO" id="GO:0004523">
    <property type="term" value="F:RNA-DNA hybrid ribonuclease activity"/>
    <property type="evidence" value="ECO:0007669"/>
    <property type="project" value="InterPro"/>
</dbReference>
<dbReference type="AlphaFoldDB" id="A0A8S9JHP7"/>
<feature type="domain" description="RNase H type-1" evidence="1">
    <location>
        <begin position="5"/>
        <end position="69"/>
    </location>
</feature>
<gene>
    <name evidence="2" type="ORF">F2Q68_00000046</name>
</gene>
<dbReference type="Pfam" id="PF13456">
    <property type="entry name" value="RVT_3"/>
    <property type="match status" value="1"/>
</dbReference>
<dbReference type="EMBL" id="QGKW02001660">
    <property type="protein sequence ID" value="KAF2581073.1"/>
    <property type="molecule type" value="Genomic_DNA"/>
</dbReference>
<dbReference type="GO" id="GO:0003676">
    <property type="term" value="F:nucleic acid binding"/>
    <property type="evidence" value="ECO:0007669"/>
    <property type="project" value="InterPro"/>
</dbReference>